<organism evidence="2 3">
    <name type="scientific">Mycena albidolilacea</name>
    <dbReference type="NCBI Taxonomy" id="1033008"/>
    <lineage>
        <taxon>Eukaryota</taxon>
        <taxon>Fungi</taxon>
        <taxon>Dikarya</taxon>
        <taxon>Basidiomycota</taxon>
        <taxon>Agaricomycotina</taxon>
        <taxon>Agaricomycetes</taxon>
        <taxon>Agaricomycetidae</taxon>
        <taxon>Agaricales</taxon>
        <taxon>Marasmiineae</taxon>
        <taxon>Mycenaceae</taxon>
        <taxon>Mycena</taxon>
    </lineage>
</organism>
<name>A0AAD7E8H5_9AGAR</name>
<keyword evidence="3" id="KW-1185">Reference proteome</keyword>
<feature type="compositionally biased region" description="Basic and acidic residues" evidence="1">
    <location>
        <begin position="169"/>
        <end position="183"/>
    </location>
</feature>
<dbReference type="EMBL" id="JARIHO010000124">
    <property type="protein sequence ID" value="KAJ7301905.1"/>
    <property type="molecule type" value="Genomic_DNA"/>
</dbReference>
<reference evidence="2" key="1">
    <citation type="submission" date="2023-03" db="EMBL/GenBank/DDBJ databases">
        <title>Massive genome expansion in bonnet fungi (Mycena s.s.) driven by repeated elements and novel gene families across ecological guilds.</title>
        <authorList>
            <consortium name="Lawrence Berkeley National Laboratory"/>
            <person name="Harder C.B."/>
            <person name="Miyauchi S."/>
            <person name="Viragh M."/>
            <person name="Kuo A."/>
            <person name="Thoen E."/>
            <person name="Andreopoulos B."/>
            <person name="Lu D."/>
            <person name="Skrede I."/>
            <person name="Drula E."/>
            <person name="Henrissat B."/>
            <person name="Morin E."/>
            <person name="Kohler A."/>
            <person name="Barry K."/>
            <person name="LaButti K."/>
            <person name="Morin E."/>
            <person name="Salamov A."/>
            <person name="Lipzen A."/>
            <person name="Mereny Z."/>
            <person name="Hegedus B."/>
            <person name="Baldrian P."/>
            <person name="Stursova M."/>
            <person name="Weitz H."/>
            <person name="Taylor A."/>
            <person name="Grigoriev I.V."/>
            <person name="Nagy L.G."/>
            <person name="Martin F."/>
            <person name="Kauserud H."/>
        </authorList>
    </citation>
    <scope>NUCLEOTIDE SEQUENCE</scope>
    <source>
        <strain evidence="2">CBHHK002</strain>
    </source>
</reference>
<gene>
    <name evidence="2" type="ORF">DFH08DRAFT_827111</name>
</gene>
<comment type="caution">
    <text evidence="2">The sequence shown here is derived from an EMBL/GenBank/DDBJ whole genome shotgun (WGS) entry which is preliminary data.</text>
</comment>
<accession>A0AAD7E8H5</accession>
<sequence length="277" mass="30809">MNQYVTPHNNCCPYCGNQLAVKISSGGQMPNSPYIRFVGKVGITYNTRQMKNHWETSLAMYKKLVPLLKITGGGANNDQHPDWEDKTSVAEFLQQRAGSGHDVDGLAAAKVKMWLMNGWYDLFHSHYNENPKADREVSRSSAEGLSDTEEDLHANNNNNTDVSDDDVIGVEKPKGATDPRDVKPSTWSRSKPAPHTHSAKVKKEEQLSSLSSYLEGRTQVDKKVMKIAREDANFKRLKSAEGTAKEIVVDDTGKYSEEARTKANLVLERLMDAALGL</sequence>
<evidence type="ECO:0000313" key="2">
    <source>
        <dbReference type="EMBL" id="KAJ7301905.1"/>
    </source>
</evidence>
<evidence type="ECO:0000313" key="3">
    <source>
        <dbReference type="Proteomes" id="UP001218218"/>
    </source>
</evidence>
<dbReference type="AlphaFoldDB" id="A0AAD7E8H5"/>
<proteinExistence type="predicted"/>
<dbReference type="Proteomes" id="UP001218218">
    <property type="component" value="Unassembled WGS sequence"/>
</dbReference>
<protein>
    <submittedName>
        <fullName evidence="2">Uncharacterized protein</fullName>
    </submittedName>
</protein>
<evidence type="ECO:0000256" key="1">
    <source>
        <dbReference type="SAM" id="MobiDB-lite"/>
    </source>
</evidence>
<feature type="region of interest" description="Disordered" evidence="1">
    <location>
        <begin position="134"/>
        <end position="207"/>
    </location>
</feature>